<evidence type="ECO:0000256" key="4">
    <source>
        <dbReference type="ARBA" id="ARBA00022729"/>
    </source>
</evidence>
<name>A0ABT7C241_9CYAN</name>
<protein>
    <submittedName>
        <fullName evidence="9">SGNH/GDSL hydrolase family protein</fullName>
    </submittedName>
</protein>
<accession>A0ABT7C241</accession>
<keyword evidence="4" id="KW-0732">Signal</keyword>
<gene>
    <name evidence="9" type="ORF">PMH09_15535</name>
</gene>
<keyword evidence="3" id="KW-0808">Transferase</keyword>
<organism evidence="9 10">
    <name type="scientific">Roseofilum casamattae BLCC-M143</name>
    <dbReference type="NCBI Taxonomy" id="3022442"/>
    <lineage>
        <taxon>Bacteria</taxon>
        <taxon>Bacillati</taxon>
        <taxon>Cyanobacteriota</taxon>
        <taxon>Cyanophyceae</taxon>
        <taxon>Desertifilales</taxon>
        <taxon>Desertifilaceae</taxon>
        <taxon>Roseofilum</taxon>
        <taxon>Roseofilum casamattae</taxon>
    </lineage>
</organism>
<comment type="subcellular location">
    <subcellularLocation>
        <location evidence="1">Periplasm</location>
    </subcellularLocation>
</comment>
<keyword evidence="7" id="KW-0472">Membrane</keyword>
<dbReference type="CDD" id="cd00229">
    <property type="entry name" value="SGNH_hydrolase"/>
    <property type="match status" value="1"/>
</dbReference>
<dbReference type="InterPro" id="IPR031811">
    <property type="entry name" value="ALGX/ALGJ_SGNH-like"/>
</dbReference>
<evidence type="ECO:0000256" key="5">
    <source>
        <dbReference type="ARBA" id="ARBA00022764"/>
    </source>
</evidence>
<proteinExistence type="predicted"/>
<comment type="pathway">
    <text evidence="2">Glycan biosynthesis; alginate biosynthesis.</text>
</comment>
<dbReference type="Proteomes" id="UP001232992">
    <property type="component" value="Unassembled WGS sequence"/>
</dbReference>
<keyword evidence="10" id="KW-1185">Reference proteome</keyword>
<feature type="transmembrane region" description="Helical" evidence="7">
    <location>
        <begin position="21"/>
        <end position="46"/>
    </location>
</feature>
<reference evidence="9 10" key="1">
    <citation type="submission" date="2023-01" db="EMBL/GenBank/DDBJ databases">
        <title>Novel diversity within Roseofilum (Cyanobacteria; Desertifilaceae) from marine benthic mats with descriptions of four novel species.</title>
        <authorList>
            <person name="Wang Y."/>
            <person name="Berthold D.E."/>
            <person name="Hu J."/>
            <person name="Lefler F.W."/>
            <person name="Laughinghouse H.D. IV."/>
        </authorList>
    </citation>
    <scope>NUCLEOTIDE SEQUENCE [LARGE SCALE GENOMIC DNA]</scope>
    <source>
        <strain evidence="9 10">BLCC-M143</strain>
    </source>
</reference>
<dbReference type="SUPFAM" id="SSF52266">
    <property type="entry name" value="SGNH hydrolase"/>
    <property type="match status" value="1"/>
</dbReference>
<evidence type="ECO:0000259" key="8">
    <source>
        <dbReference type="Pfam" id="PF16822"/>
    </source>
</evidence>
<evidence type="ECO:0000256" key="7">
    <source>
        <dbReference type="SAM" id="Phobius"/>
    </source>
</evidence>
<evidence type="ECO:0000313" key="10">
    <source>
        <dbReference type="Proteomes" id="UP001232992"/>
    </source>
</evidence>
<feature type="domain" description="AlgX/AlgJ SGNH hydrolase-like" evidence="8">
    <location>
        <begin position="289"/>
        <end position="404"/>
    </location>
</feature>
<dbReference type="Pfam" id="PF16822">
    <property type="entry name" value="ALGX"/>
    <property type="match status" value="1"/>
</dbReference>
<dbReference type="PANTHER" id="PTHR30383">
    <property type="entry name" value="THIOESTERASE 1/PROTEASE 1/LYSOPHOSPHOLIPASE L1"/>
    <property type="match status" value="1"/>
</dbReference>
<dbReference type="Gene3D" id="3.40.50.1110">
    <property type="entry name" value="SGNH hydrolase"/>
    <property type="match status" value="2"/>
</dbReference>
<dbReference type="EMBL" id="JAQOSQ010000017">
    <property type="protein sequence ID" value="MDJ1184598.1"/>
    <property type="molecule type" value="Genomic_DNA"/>
</dbReference>
<evidence type="ECO:0000256" key="1">
    <source>
        <dbReference type="ARBA" id="ARBA00004418"/>
    </source>
</evidence>
<keyword evidence="7" id="KW-0812">Transmembrane</keyword>
<evidence type="ECO:0000256" key="6">
    <source>
        <dbReference type="ARBA" id="ARBA00022841"/>
    </source>
</evidence>
<evidence type="ECO:0000313" key="9">
    <source>
        <dbReference type="EMBL" id="MDJ1184598.1"/>
    </source>
</evidence>
<dbReference type="InterPro" id="IPR036514">
    <property type="entry name" value="SGNH_hydro_sf"/>
</dbReference>
<dbReference type="RefSeq" id="WP_283759253.1">
    <property type="nucleotide sequence ID" value="NZ_JAQOSQ010000017.1"/>
</dbReference>
<sequence length="413" mass="47431">MLKTNKTSNAKDKPKSTLGKFLNIGILILLCTGVPFLIAEIFMTVMEPYLFKGFFQYDPQLGFRVNPDTPATNQYGFNDKDYPLEKPAGNYRIVVIGDSYSWAGDLDGNYTAILENQFMQHYGEPKVEVINAGFPMADPPMYLGMLEKYGLQFNPDLVILGFFVGNDLHTPVNQKRIVLNDTFIDIDRRKEMKLFGYPIIGQSRVLMFLQQRYRIFQEQLKLQQAQEQSQGKIQLVEAAIAQETPAANSQASEVEEAAPIYSEETFLEIERWKLEINNLPSYEAGNFDPQFKYSLDAVVEMSKILQEKNIPFLVAIYPSEYQVDRTLASKIFETYELDENNYDLELPQQVVINTLKEHNIAYLDMLKPFQAAAKEDVLYLLRDTHWNLAGNQLAADILFHRLQPEIDRELSNP</sequence>
<keyword evidence="5" id="KW-0574">Periplasm</keyword>
<dbReference type="InterPro" id="IPR051532">
    <property type="entry name" value="Ester_Hydrolysis_Enzymes"/>
</dbReference>
<evidence type="ECO:0000256" key="2">
    <source>
        <dbReference type="ARBA" id="ARBA00005182"/>
    </source>
</evidence>
<keyword evidence="6" id="KW-0016">Alginate biosynthesis</keyword>
<keyword evidence="9" id="KW-0378">Hydrolase</keyword>
<keyword evidence="7" id="KW-1133">Transmembrane helix</keyword>
<evidence type="ECO:0000256" key="3">
    <source>
        <dbReference type="ARBA" id="ARBA00022679"/>
    </source>
</evidence>
<dbReference type="GO" id="GO:0016787">
    <property type="term" value="F:hydrolase activity"/>
    <property type="evidence" value="ECO:0007669"/>
    <property type="project" value="UniProtKB-KW"/>
</dbReference>
<comment type="caution">
    <text evidence="9">The sequence shown here is derived from an EMBL/GenBank/DDBJ whole genome shotgun (WGS) entry which is preliminary data.</text>
</comment>